<accession>A0A8S0TD36</accession>
<feature type="compositionally biased region" description="Basic residues" evidence="2">
    <location>
        <begin position="14"/>
        <end position="30"/>
    </location>
</feature>
<dbReference type="EMBL" id="CACTIH010005756">
    <property type="protein sequence ID" value="CAA3001427.1"/>
    <property type="molecule type" value="Genomic_DNA"/>
</dbReference>
<evidence type="ECO:0000256" key="2">
    <source>
        <dbReference type="SAM" id="MobiDB-lite"/>
    </source>
</evidence>
<dbReference type="AlphaFoldDB" id="A0A8S0TD36"/>
<organism evidence="3 4">
    <name type="scientific">Olea europaea subsp. europaea</name>
    <dbReference type="NCBI Taxonomy" id="158383"/>
    <lineage>
        <taxon>Eukaryota</taxon>
        <taxon>Viridiplantae</taxon>
        <taxon>Streptophyta</taxon>
        <taxon>Embryophyta</taxon>
        <taxon>Tracheophyta</taxon>
        <taxon>Spermatophyta</taxon>
        <taxon>Magnoliopsida</taxon>
        <taxon>eudicotyledons</taxon>
        <taxon>Gunneridae</taxon>
        <taxon>Pentapetalae</taxon>
        <taxon>asterids</taxon>
        <taxon>lamiids</taxon>
        <taxon>Lamiales</taxon>
        <taxon>Oleaceae</taxon>
        <taxon>Oleeae</taxon>
        <taxon>Olea</taxon>
    </lineage>
</organism>
<dbReference type="OrthoDB" id="693742at2759"/>
<evidence type="ECO:0000313" key="4">
    <source>
        <dbReference type="Proteomes" id="UP000594638"/>
    </source>
</evidence>
<keyword evidence="4" id="KW-1185">Reference proteome</keyword>
<evidence type="ECO:0000256" key="1">
    <source>
        <dbReference type="SAM" id="Coils"/>
    </source>
</evidence>
<protein>
    <submittedName>
        <fullName evidence="3">Uncharacterized protein</fullName>
    </submittedName>
</protein>
<proteinExistence type="predicted"/>
<dbReference type="InterPro" id="IPR038765">
    <property type="entry name" value="Papain-like_cys_pep_sf"/>
</dbReference>
<dbReference type="SUPFAM" id="SSF54001">
    <property type="entry name" value="Cysteine proteinases"/>
    <property type="match status" value="1"/>
</dbReference>
<feature type="compositionally biased region" description="Acidic residues" evidence="2">
    <location>
        <begin position="50"/>
        <end position="60"/>
    </location>
</feature>
<feature type="coiled-coil region" evidence="1">
    <location>
        <begin position="118"/>
        <end position="145"/>
    </location>
</feature>
<feature type="region of interest" description="Disordered" evidence="2">
    <location>
        <begin position="1"/>
        <end position="30"/>
    </location>
</feature>
<feature type="region of interest" description="Disordered" evidence="2">
    <location>
        <begin position="44"/>
        <end position="63"/>
    </location>
</feature>
<dbReference type="Proteomes" id="UP000594638">
    <property type="component" value="Unassembled WGS sequence"/>
</dbReference>
<comment type="caution">
    <text evidence="3">The sequence shown here is derived from an EMBL/GenBank/DDBJ whole genome shotgun (WGS) entry which is preliminary data.</text>
</comment>
<evidence type="ECO:0000313" key="3">
    <source>
        <dbReference type="EMBL" id="CAA3001427.1"/>
    </source>
</evidence>
<dbReference type="Gramene" id="OE9A061616T1">
    <property type="protein sequence ID" value="OE9A061616C1"/>
    <property type="gene ID" value="OE9A061616"/>
</dbReference>
<dbReference type="Gene3D" id="3.40.395.10">
    <property type="entry name" value="Adenoviral Proteinase, Chain A"/>
    <property type="match status" value="1"/>
</dbReference>
<reference evidence="3 4" key="1">
    <citation type="submission" date="2019-12" db="EMBL/GenBank/DDBJ databases">
        <authorList>
            <person name="Alioto T."/>
            <person name="Alioto T."/>
            <person name="Gomez Garrido J."/>
        </authorList>
    </citation>
    <scope>NUCLEOTIDE SEQUENCE [LARGE SCALE GENOMIC DNA]</scope>
</reference>
<gene>
    <name evidence="3" type="ORF">OLEA9_A061616</name>
</gene>
<sequence length="408" mass="46725">MDGVLYNKPQKPSLSRHSRSSKINRTVKKSKPHILMITDGQLGHLSDIKNDDEDNDDDFIDPPLRQQRKSFLVRSSVDTPMEPDKIYVESSKDEGPSIHMSPSHAAYIADFELLKHEVIDLRMKNTELSTEIDDVREQLLSLMADSSHKLNIIICVSMDQILDKFKERGESKCTGAAYNQEEDKNVDASIDRKGKGKIYPDVQTFDPMNLESPSFDLEIGYIQPTPNHMDSCFYYISQLALYGENVKYKATTTDSHFQTVIKHVYPHFKKDPNVLLTDTRLINAVKARWTYIDLRVRAGVEPFVRVIPHLMRAIGLWNKDLDNHEGDSMELKIVLGYDVPQQQNGHNYDIFVIKYAEYILHNDLESMPKEFDAARARLDIAAQLYKHRDIKNATKGGNEKVEGSIVIE</sequence>
<name>A0A8S0TD36_OLEEU</name>
<keyword evidence="1" id="KW-0175">Coiled coil</keyword>